<keyword evidence="2" id="KW-1185">Reference proteome</keyword>
<reference evidence="1" key="1">
    <citation type="journal article" date="2023" name="IScience">
        <title>Live-bearing cockroach genome reveals convergent evolutionary mechanisms linked to viviparity in insects and beyond.</title>
        <authorList>
            <person name="Fouks B."/>
            <person name="Harrison M.C."/>
            <person name="Mikhailova A.A."/>
            <person name="Marchal E."/>
            <person name="English S."/>
            <person name="Carruthers M."/>
            <person name="Jennings E.C."/>
            <person name="Chiamaka E.L."/>
            <person name="Frigard R.A."/>
            <person name="Pippel M."/>
            <person name="Attardo G.M."/>
            <person name="Benoit J.B."/>
            <person name="Bornberg-Bauer E."/>
            <person name="Tobe S.S."/>
        </authorList>
    </citation>
    <scope>NUCLEOTIDE SEQUENCE</scope>
    <source>
        <strain evidence="1">Stay&amp;Tobe</strain>
    </source>
</reference>
<protein>
    <submittedName>
        <fullName evidence="1">Uncharacterized protein</fullName>
    </submittedName>
</protein>
<name>A0AAD8EI30_DIPPU</name>
<dbReference type="Proteomes" id="UP001233999">
    <property type="component" value="Unassembled WGS sequence"/>
</dbReference>
<proteinExistence type="predicted"/>
<comment type="caution">
    <text evidence="1">The sequence shown here is derived from an EMBL/GenBank/DDBJ whole genome shotgun (WGS) entry which is preliminary data.</text>
</comment>
<dbReference type="EMBL" id="JASPKZ010004196">
    <property type="protein sequence ID" value="KAJ9590699.1"/>
    <property type="molecule type" value="Genomic_DNA"/>
</dbReference>
<gene>
    <name evidence="1" type="ORF">L9F63_016215</name>
</gene>
<evidence type="ECO:0000313" key="2">
    <source>
        <dbReference type="Proteomes" id="UP001233999"/>
    </source>
</evidence>
<organism evidence="1 2">
    <name type="scientific">Diploptera punctata</name>
    <name type="common">Pacific beetle cockroach</name>
    <dbReference type="NCBI Taxonomy" id="6984"/>
    <lineage>
        <taxon>Eukaryota</taxon>
        <taxon>Metazoa</taxon>
        <taxon>Ecdysozoa</taxon>
        <taxon>Arthropoda</taxon>
        <taxon>Hexapoda</taxon>
        <taxon>Insecta</taxon>
        <taxon>Pterygota</taxon>
        <taxon>Neoptera</taxon>
        <taxon>Polyneoptera</taxon>
        <taxon>Dictyoptera</taxon>
        <taxon>Blattodea</taxon>
        <taxon>Blaberoidea</taxon>
        <taxon>Blaberidae</taxon>
        <taxon>Diplopterinae</taxon>
        <taxon>Diploptera</taxon>
    </lineage>
</organism>
<sequence>DWKHQKLKPFELAHLALFYNGQMDEKTRSEYSIGKQEFTYISGEVRLLNDLDGELREDLRSGRHLPRIVDKALRLFNLRQVIMEVETSVMSKVSCTACKA</sequence>
<reference evidence="1" key="2">
    <citation type="submission" date="2023-05" db="EMBL/GenBank/DDBJ databases">
        <authorList>
            <person name="Fouks B."/>
        </authorList>
    </citation>
    <scope>NUCLEOTIDE SEQUENCE</scope>
    <source>
        <strain evidence="1">Stay&amp;Tobe</strain>
        <tissue evidence="1">Testes</tissue>
    </source>
</reference>
<evidence type="ECO:0000313" key="1">
    <source>
        <dbReference type="EMBL" id="KAJ9590699.1"/>
    </source>
</evidence>
<dbReference type="AlphaFoldDB" id="A0AAD8EI30"/>
<feature type="non-terminal residue" evidence="1">
    <location>
        <position position="100"/>
    </location>
</feature>
<accession>A0AAD8EI30</accession>
<feature type="non-terminal residue" evidence="1">
    <location>
        <position position="1"/>
    </location>
</feature>